<name>A0A822ZXC8_NELNU</name>
<organism evidence="2 3">
    <name type="scientific">Nelumbo nucifera</name>
    <name type="common">Sacred lotus</name>
    <dbReference type="NCBI Taxonomy" id="4432"/>
    <lineage>
        <taxon>Eukaryota</taxon>
        <taxon>Viridiplantae</taxon>
        <taxon>Streptophyta</taxon>
        <taxon>Embryophyta</taxon>
        <taxon>Tracheophyta</taxon>
        <taxon>Spermatophyta</taxon>
        <taxon>Magnoliopsida</taxon>
        <taxon>Proteales</taxon>
        <taxon>Nelumbonaceae</taxon>
        <taxon>Nelumbo</taxon>
    </lineage>
</organism>
<protein>
    <submittedName>
        <fullName evidence="2">Uncharacterized protein</fullName>
    </submittedName>
</protein>
<proteinExistence type="predicted"/>
<evidence type="ECO:0000313" key="3">
    <source>
        <dbReference type="Proteomes" id="UP000607653"/>
    </source>
</evidence>
<gene>
    <name evidence="2" type="ORF">HUJ06_017952</name>
</gene>
<accession>A0A822ZXC8</accession>
<dbReference type="EMBL" id="DUZY01000008">
    <property type="protein sequence ID" value="DAD48015.1"/>
    <property type="molecule type" value="Genomic_DNA"/>
</dbReference>
<evidence type="ECO:0000313" key="2">
    <source>
        <dbReference type="EMBL" id="DAD48015.1"/>
    </source>
</evidence>
<evidence type="ECO:0000256" key="1">
    <source>
        <dbReference type="SAM" id="MobiDB-lite"/>
    </source>
</evidence>
<feature type="region of interest" description="Disordered" evidence="1">
    <location>
        <begin position="15"/>
        <end position="40"/>
    </location>
</feature>
<feature type="compositionally biased region" description="Basic and acidic residues" evidence="1">
    <location>
        <begin position="24"/>
        <end position="35"/>
    </location>
</feature>
<keyword evidence="3" id="KW-1185">Reference proteome</keyword>
<dbReference type="AlphaFoldDB" id="A0A822ZXC8"/>
<sequence length="59" mass="6593">MQSVGTVSMLLKSHKSIKIQSNNQRRDGFMSKKTEQNQTGNGYGVLGLFLQHRGFHGQS</sequence>
<dbReference type="Proteomes" id="UP000607653">
    <property type="component" value="Unassembled WGS sequence"/>
</dbReference>
<comment type="caution">
    <text evidence="2">The sequence shown here is derived from an EMBL/GenBank/DDBJ whole genome shotgun (WGS) entry which is preliminary data.</text>
</comment>
<reference evidence="2 3" key="1">
    <citation type="journal article" date="2020" name="Mol. Biol. Evol.">
        <title>Distinct Expression and Methylation Patterns for Genes with Different Fates following a Single Whole-Genome Duplication in Flowering Plants.</title>
        <authorList>
            <person name="Shi T."/>
            <person name="Rahmani R.S."/>
            <person name="Gugger P.F."/>
            <person name="Wang M."/>
            <person name="Li H."/>
            <person name="Zhang Y."/>
            <person name="Li Z."/>
            <person name="Wang Q."/>
            <person name="Van de Peer Y."/>
            <person name="Marchal K."/>
            <person name="Chen J."/>
        </authorList>
    </citation>
    <scope>NUCLEOTIDE SEQUENCE [LARGE SCALE GENOMIC DNA]</scope>
    <source>
        <tissue evidence="2">Leaf</tissue>
    </source>
</reference>